<keyword evidence="3" id="KW-1185">Reference proteome</keyword>
<keyword evidence="1" id="KW-1133">Transmembrane helix</keyword>
<proteinExistence type="predicted"/>
<comment type="caution">
    <text evidence="2">The sequence shown here is derived from an EMBL/GenBank/DDBJ whole genome shotgun (WGS) entry which is preliminary data.</text>
</comment>
<evidence type="ECO:0000313" key="2">
    <source>
        <dbReference type="EMBL" id="MBU2737955.1"/>
    </source>
</evidence>
<keyword evidence="1" id="KW-0812">Transmembrane</keyword>
<keyword evidence="1" id="KW-0472">Membrane</keyword>
<protein>
    <submittedName>
        <fullName evidence="2">Superinfection immunity protein</fullName>
    </submittedName>
</protein>
<dbReference type="InterPro" id="IPR016410">
    <property type="entry name" value="Phage_imm"/>
</dbReference>
<evidence type="ECO:0000256" key="1">
    <source>
        <dbReference type="SAM" id="Phobius"/>
    </source>
</evidence>
<gene>
    <name evidence="2" type="ORF">HJG40_03870</name>
</gene>
<organism evidence="2 3">
    <name type="scientific">Acidithiobacillus concretivorus</name>
    <dbReference type="NCBI Taxonomy" id="3063952"/>
    <lineage>
        <taxon>Bacteria</taxon>
        <taxon>Pseudomonadati</taxon>
        <taxon>Pseudomonadota</taxon>
        <taxon>Acidithiobacillia</taxon>
        <taxon>Acidithiobacillales</taxon>
        <taxon>Acidithiobacillaceae</taxon>
        <taxon>Acidithiobacillus</taxon>
    </lineage>
</organism>
<reference evidence="2 3" key="1">
    <citation type="journal article" date="2021" name="ISME J.">
        <title>Genomic evolution of the class Acidithiobacillia: deep-branching Proteobacteria living in extreme acidic conditions.</title>
        <authorList>
            <person name="Moya-Beltran A."/>
            <person name="Beard S."/>
            <person name="Rojas-Villalobos C."/>
            <person name="Issotta F."/>
            <person name="Gallardo Y."/>
            <person name="Ulloa R."/>
            <person name="Giaveno A."/>
            <person name="Degli Esposti M."/>
            <person name="Johnson D.B."/>
            <person name="Quatrini R."/>
        </authorList>
    </citation>
    <scope>NUCLEOTIDE SEQUENCE [LARGE SCALE GENOMIC DNA]</scope>
    <source>
        <strain evidence="2 3">ATCC 19703</strain>
    </source>
</reference>
<feature type="transmembrane region" description="Helical" evidence="1">
    <location>
        <begin position="12"/>
        <end position="33"/>
    </location>
</feature>
<evidence type="ECO:0000313" key="3">
    <source>
        <dbReference type="Proteomes" id="UP001197028"/>
    </source>
</evidence>
<feature type="transmembrane region" description="Helical" evidence="1">
    <location>
        <begin position="45"/>
        <end position="68"/>
    </location>
</feature>
<dbReference type="Proteomes" id="UP001197028">
    <property type="component" value="Unassembled WGS sequence"/>
</dbReference>
<dbReference type="EMBL" id="JABELD010000024">
    <property type="protein sequence ID" value="MBU2737955.1"/>
    <property type="molecule type" value="Genomic_DNA"/>
</dbReference>
<accession>A0ABS5ZN93</accession>
<sequence length="88" mass="10037">MLRWMTDSSAGFVVLLIIAFVVLLGVYLLPALLAWMMACPQRMTILLLNVFLGWTVFVWIAALVWALASGKDARFDEDPVVRKEPWLR</sequence>
<dbReference type="Pfam" id="PF14373">
    <property type="entry name" value="Imm_superinfect"/>
    <property type="match status" value="1"/>
</dbReference>
<dbReference type="RefSeq" id="WP_215862975.1">
    <property type="nucleotide sequence ID" value="NZ_JABELD010000024.1"/>
</dbReference>
<name>A0ABS5ZN93_9PROT</name>